<evidence type="ECO:0000313" key="3">
    <source>
        <dbReference type="Proteomes" id="UP000442535"/>
    </source>
</evidence>
<accession>A0A7K0K0I2</accession>
<dbReference type="EMBL" id="VUMY01000002">
    <property type="protein sequence ID" value="MST48997.1"/>
    <property type="molecule type" value="Genomic_DNA"/>
</dbReference>
<reference evidence="2 3" key="1">
    <citation type="submission" date="2019-08" db="EMBL/GenBank/DDBJ databases">
        <title>In-depth cultivation of the pig gut microbiome towards novel bacterial diversity and tailored functional studies.</title>
        <authorList>
            <person name="Wylensek D."/>
            <person name="Hitch T.C.A."/>
            <person name="Clavel T."/>
        </authorList>
    </citation>
    <scope>NUCLEOTIDE SEQUENCE [LARGE SCALE GENOMIC DNA]</scope>
    <source>
        <strain evidence="2 3">RF-GAM-744-WT-7</strain>
    </source>
</reference>
<dbReference type="Proteomes" id="UP000442535">
    <property type="component" value="Unassembled WGS sequence"/>
</dbReference>
<organism evidence="2 3">
    <name type="scientific">Mobiluncus porci</name>
    <dbReference type="NCBI Taxonomy" id="2652278"/>
    <lineage>
        <taxon>Bacteria</taxon>
        <taxon>Bacillati</taxon>
        <taxon>Actinomycetota</taxon>
        <taxon>Actinomycetes</taxon>
        <taxon>Actinomycetales</taxon>
        <taxon>Actinomycetaceae</taxon>
        <taxon>Mobiluncus</taxon>
    </lineage>
</organism>
<comment type="caution">
    <text evidence="2">The sequence shown here is derived from an EMBL/GenBank/DDBJ whole genome shotgun (WGS) entry which is preliminary data.</text>
</comment>
<keyword evidence="3" id="KW-1185">Reference proteome</keyword>
<evidence type="ECO:0000313" key="2">
    <source>
        <dbReference type="EMBL" id="MST48997.1"/>
    </source>
</evidence>
<protein>
    <submittedName>
        <fullName evidence="2">Uncharacterized protein</fullName>
    </submittedName>
</protein>
<evidence type="ECO:0000256" key="1">
    <source>
        <dbReference type="SAM" id="MobiDB-lite"/>
    </source>
</evidence>
<dbReference type="RefSeq" id="WP_154543239.1">
    <property type="nucleotide sequence ID" value="NZ_VUMY01000002.1"/>
</dbReference>
<dbReference type="AlphaFoldDB" id="A0A7K0K0I2"/>
<proteinExistence type="predicted"/>
<gene>
    <name evidence="2" type="ORF">FYJ63_01805</name>
</gene>
<name>A0A7K0K0I2_9ACTO</name>
<feature type="region of interest" description="Disordered" evidence="1">
    <location>
        <begin position="155"/>
        <end position="175"/>
    </location>
</feature>
<sequence length="221" mass="23970">MAILMIFFGLLLLAFGFTYVIKLSAIGDQMDRLQVSADASALAWADYNVEQMHDLFTDDINGSSPSWSELTLGKPNARTFAQKNDAKLISGSPINQNEYRVMVQSNTKFASGDFEKETAVSTLGAKVSSCDTSDLQAELDDKIEAYLESLAAANAATEGEEGGDSTTATFSLPEEDPDIFVSGNVNCGEIELDVELHWKEPNVVLTSQDDIAKQFDPHLVG</sequence>